<protein>
    <submittedName>
        <fullName evidence="3">Nucleotidyltransferase</fullName>
    </submittedName>
</protein>
<dbReference type="Proteomes" id="UP000268014">
    <property type="component" value="Unassembled WGS sequence"/>
</dbReference>
<proteinExistence type="predicted"/>
<dbReference type="EMBL" id="UZAF01020948">
    <property type="protein sequence ID" value="VDO74191.1"/>
    <property type="molecule type" value="Genomic_DNA"/>
</dbReference>
<reference evidence="1 2" key="2">
    <citation type="submission" date="2018-11" db="EMBL/GenBank/DDBJ databases">
        <authorList>
            <consortium name="Pathogen Informatics"/>
        </authorList>
    </citation>
    <scope>NUCLEOTIDE SEQUENCE [LARGE SCALE GENOMIC DNA]</scope>
    <source>
        <strain evidence="1 2">MHpl1</strain>
    </source>
</reference>
<organism evidence="3">
    <name type="scientific">Haemonchus placei</name>
    <name type="common">Barber's pole worm</name>
    <dbReference type="NCBI Taxonomy" id="6290"/>
    <lineage>
        <taxon>Eukaryota</taxon>
        <taxon>Metazoa</taxon>
        <taxon>Ecdysozoa</taxon>
        <taxon>Nematoda</taxon>
        <taxon>Chromadorea</taxon>
        <taxon>Rhabditida</taxon>
        <taxon>Rhabditina</taxon>
        <taxon>Rhabditomorpha</taxon>
        <taxon>Strongyloidea</taxon>
        <taxon>Trichostrongylidae</taxon>
        <taxon>Haemonchus</taxon>
    </lineage>
</organism>
<dbReference type="WBParaSite" id="HPLM_0001896201-mRNA-1">
    <property type="protein sequence ID" value="HPLM_0001896201-mRNA-1"/>
    <property type="gene ID" value="HPLM_0001896201"/>
</dbReference>
<name>A0A0N4X3M0_HAEPC</name>
<sequence>MELKKRPCATPHSNHYKVKCPVIDSSPKPIKAVMAFREAALRHALIQALDHEDRSTSFDGSVVRRSERGSEVDTVLIQTGPFWLSSFSICSCACPRRKSPTGKQVATYPSNRRSDQGSGIALATKLFVGRRPDIVESRHLPERWN</sequence>
<evidence type="ECO:0000313" key="1">
    <source>
        <dbReference type="EMBL" id="VDO74191.1"/>
    </source>
</evidence>
<keyword evidence="2" id="KW-1185">Reference proteome</keyword>
<evidence type="ECO:0000313" key="3">
    <source>
        <dbReference type="WBParaSite" id="HPLM_0001896201-mRNA-1"/>
    </source>
</evidence>
<gene>
    <name evidence="1" type="ORF">HPLM_LOCUS18954</name>
</gene>
<accession>A0A0N4X3M0</accession>
<dbReference type="AlphaFoldDB" id="A0A0N4X3M0"/>
<evidence type="ECO:0000313" key="2">
    <source>
        <dbReference type="Proteomes" id="UP000268014"/>
    </source>
</evidence>
<reference evidence="3" key="1">
    <citation type="submission" date="2017-02" db="UniProtKB">
        <authorList>
            <consortium name="WormBaseParasite"/>
        </authorList>
    </citation>
    <scope>IDENTIFICATION</scope>
</reference>